<comment type="activity regulation">
    <text evidence="13">Na(+) is not transported, but it plays an essential structural role and its presence is essential for fluoride channel function.</text>
</comment>
<keyword evidence="5 13" id="KW-0812">Transmembrane</keyword>
<comment type="subcellular location">
    <subcellularLocation>
        <location evidence="1 13">Cell membrane</location>
        <topology evidence="1 13">Multi-pass membrane protein</topology>
    </subcellularLocation>
</comment>
<dbReference type="Proteomes" id="UP000367825">
    <property type="component" value="Unassembled WGS sequence"/>
</dbReference>
<evidence type="ECO:0000256" key="1">
    <source>
        <dbReference type="ARBA" id="ARBA00004651"/>
    </source>
</evidence>
<keyword evidence="7 13" id="KW-0915">Sodium</keyword>
<keyword evidence="4" id="KW-0997">Cell inner membrane</keyword>
<feature type="transmembrane region" description="Helical" evidence="13">
    <location>
        <begin position="97"/>
        <end position="128"/>
    </location>
</feature>
<dbReference type="OrthoDB" id="9806299at2"/>
<gene>
    <name evidence="13" type="primary">fluC</name>
    <name evidence="13" type="synonym">crcB</name>
    <name evidence="14" type="ORF">PNO31109_02252</name>
</gene>
<evidence type="ECO:0000256" key="3">
    <source>
        <dbReference type="ARBA" id="ARBA00022475"/>
    </source>
</evidence>
<proteinExistence type="inferred from homology"/>
<evidence type="ECO:0000313" key="14">
    <source>
        <dbReference type="EMBL" id="VVE03742.1"/>
    </source>
</evidence>
<dbReference type="Pfam" id="PF02537">
    <property type="entry name" value="CRCB"/>
    <property type="match status" value="1"/>
</dbReference>
<feature type="binding site" evidence="13">
    <location>
        <position position="78"/>
    </location>
    <ligand>
        <name>Na(+)</name>
        <dbReference type="ChEBI" id="CHEBI:29101"/>
        <note>structural</note>
    </ligand>
</feature>
<organism evidence="14 15">
    <name type="scientific">Pandoraea nosoerga</name>
    <dbReference type="NCBI Taxonomy" id="2508296"/>
    <lineage>
        <taxon>Bacteria</taxon>
        <taxon>Pseudomonadati</taxon>
        <taxon>Pseudomonadota</taxon>
        <taxon>Betaproteobacteria</taxon>
        <taxon>Burkholderiales</taxon>
        <taxon>Burkholderiaceae</taxon>
        <taxon>Pandoraea</taxon>
    </lineage>
</organism>
<evidence type="ECO:0000256" key="9">
    <source>
        <dbReference type="ARBA" id="ARBA00023136"/>
    </source>
</evidence>
<keyword evidence="15" id="KW-1185">Reference proteome</keyword>
<feature type="transmembrane region" description="Helical" evidence="13">
    <location>
        <begin position="67"/>
        <end position="85"/>
    </location>
</feature>
<dbReference type="GO" id="GO:0140114">
    <property type="term" value="P:cellular detoxification of fluoride"/>
    <property type="evidence" value="ECO:0007669"/>
    <property type="project" value="UniProtKB-UniRule"/>
</dbReference>
<dbReference type="PANTHER" id="PTHR28259">
    <property type="entry name" value="FLUORIDE EXPORT PROTEIN 1-RELATED"/>
    <property type="match status" value="1"/>
</dbReference>
<dbReference type="PANTHER" id="PTHR28259:SF1">
    <property type="entry name" value="FLUORIDE EXPORT PROTEIN 1-RELATED"/>
    <property type="match status" value="1"/>
</dbReference>
<reference evidence="14 15" key="1">
    <citation type="submission" date="2019-08" db="EMBL/GenBank/DDBJ databases">
        <authorList>
            <person name="Peeters C."/>
        </authorList>
    </citation>
    <scope>NUCLEOTIDE SEQUENCE [LARGE SCALE GENOMIC DNA]</scope>
    <source>
        <strain evidence="14 15">LMG 31109</strain>
    </source>
</reference>
<keyword evidence="10 13" id="KW-0407">Ion channel</keyword>
<evidence type="ECO:0000256" key="7">
    <source>
        <dbReference type="ARBA" id="ARBA00023053"/>
    </source>
</evidence>
<comment type="function">
    <text evidence="13">Fluoride-specific ion channel. Important for reducing fluoride concentration in the cell, thus reducing its toxicity.</text>
</comment>
<evidence type="ECO:0000313" key="15">
    <source>
        <dbReference type="Proteomes" id="UP000367825"/>
    </source>
</evidence>
<evidence type="ECO:0000256" key="8">
    <source>
        <dbReference type="ARBA" id="ARBA00023065"/>
    </source>
</evidence>
<keyword evidence="3 13" id="KW-1003">Cell membrane</keyword>
<evidence type="ECO:0000256" key="10">
    <source>
        <dbReference type="ARBA" id="ARBA00023303"/>
    </source>
</evidence>
<dbReference type="GO" id="GO:0062054">
    <property type="term" value="F:fluoride channel activity"/>
    <property type="evidence" value="ECO:0007669"/>
    <property type="project" value="UniProtKB-UniRule"/>
</dbReference>
<evidence type="ECO:0000256" key="12">
    <source>
        <dbReference type="ARBA" id="ARBA00035585"/>
    </source>
</evidence>
<sequence length="132" mass="13467">MIGSVVAISLGAALGALLRWVLSVQFNAILPTLPLGTLAANLGGGYLIGVAVAVFSQVPSLPVEWRLFIITGFLGGLTTFSTFSAEVTGLLREGQLGWASLIVLTHVGGSLAMTLLGMASGALLASWLRSAA</sequence>
<dbReference type="NCBIfam" id="TIGR00494">
    <property type="entry name" value="crcB"/>
    <property type="match status" value="1"/>
</dbReference>
<evidence type="ECO:0000256" key="4">
    <source>
        <dbReference type="ARBA" id="ARBA00022519"/>
    </source>
</evidence>
<name>A0A5E4UUU0_9BURK</name>
<dbReference type="EMBL" id="CABPSC010000007">
    <property type="protein sequence ID" value="VVE03742.1"/>
    <property type="molecule type" value="Genomic_DNA"/>
</dbReference>
<evidence type="ECO:0000256" key="11">
    <source>
        <dbReference type="ARBA" id="ARBA00035120"/>
    </source>
</evidence>
<comment type="similarity">
    <text evidence="11 13">Belongs to the fluoride channel Fluc/FEX (TC 1.A.43) family.</text>
</comment>
<keyword evidence="8 13" id="KW-0406">Ion transport</keyword>
<dbReference type="HAMAP" id="MF_00454">
    <property type="entry name" value="FluC"/>
    <property type="match status" value="1"/>
</dbReference>
<keyword evidence="9 13" id="KW-0472">Membrane</keyword>
<evidence type="ECO:0000256" key="2">
    <source>
        <dbReference type="ARBA" id="ARBA00022448"/>
    </source>
</evidence>
<dbReference type="NCBIfam" id="NF010792">
    <property type="entry name" value="PRK14196.1"/>
    <property type="match status" value="1"/>
</dbReference>
<keyword evidence="13" id="KW-0479">Metal-binding</keyword>
<keyword evidence="6 13" id="KW-1133">Transmembrane helix</keyword>
<dbReference type="RefSeq" id="WP_150555612.1">
    <property type="nucleotide sequence ID" value="NZ_CABPSC010000007.1"/>
</dbReference>
<evidence type="ECO:0000256" key="5">
    <source>
        <dbReference type="ARBA" id="ARBA00022692"/>
    </source>
</evidence>
<evidence type="ECO:0000256" key="13">
    <source>
        <dbReference type="HAMAP-Rule" id="MF_00454"/>
    </source>
</evidence>
<feature type="transmembrane region" description="Helical" evidence="13">
    <location>
        <begin position="33"/>
        <end position="55"/>
    </location>
</feature>
<dbReference type="GO" id="GO:0046872">
    <property type="term" value="F:metal ion binding"/>
    <property type="evidence" value="ECO:0007669"/>
    <property type="project" value="UniProtKB-KW"/>
</dbReference>
<dbReference type="InterPro" id="IPR003691">
    <property type="entry name" value="FluC"/>
</dbReference>
<feature type="binding site" evidence="13">
    <location>
        <position position="75"/>
    </location>
    <ligand>
        <name>Na(+)</name>
        <dbReference type="ChEBI" id="CHEBI:29101"/>
        <note>structural</note>
    </ligand>
</feature>
<keyword evidence="2 13" id="KW-0813">Transport</keyword>
<protein>
    <recommendedName>
        <fullName evidence="13">Fluoride-specific ion channel FluC</fullName>
    </recommendedName>
</protein>
<dbReference type="GO" id="GO:0005886">
    <property type="term" value="C:plasma membrane"/>
    <property type="evidence" value="ECO:0007669"/>
    <property type="project" value="UniProtKB-SubCell"/>
</dbReference>
<comment type="catalytic activity">
    <reaction evidence="12">
        <text>fluoride(in) = fluoride(out)</text>
        <dbReference type="Rhea" id="RHEA:76159"/>
        <dbReference type="ChEBI" id="CHEBI:17051"/>
    </reaction>
    <physiologicalReaction direction="left-to-right" evidence="12">
        <dbReference type="Rhea" id="RHEA:76160"/>
    </physiologicalReaction>
</comment>
<evidence type="ECO:0000256" key="6">
    <source>
        <dbReference type="ARBA" id="ARBA00022989"/>
    </source>
</evidence>
<dbReference type="AlphaFoldDB" id="A0A5E4UUU0"/>
<accession>A0A5E4UUU0</accession>